<evidence type="ECO:0000256" key="14">
    <source>
        <dbReference type="ARBA" id="ARBA00068837"/>
    </source>
</evidence>
<dbReference type="InterPro" id="IPR018935">
    <property type="entry name" value="RIO_kinase_CS"/>
</dbReference>
<comment type="catalytic activity">
    <reaction evidence="11">
        <text>L-threonyl-[protein] + ATP = O-phospho-L-threonyl-[protein] + ADP + H(+)</text>
        <dbReference type="Rhea" id="RHEA:46608"/>
        <dbReference type="Rhea" id="RHEA-COMP:11060"/>
        <dbReference type="Rhea" id="RHEA-COMP:11605"/>
        <dbReference type="ChEBI" id="CHEBI:15378"/>
        <dbReference type="ChEBI" id="CHEBI:30013"/>
        <dbReference type="ChEBI" id="CHEBI:30616"/>
        <dbReference type="ChEBI" id="CHEBI:61977"/>
        <dbReference type="ChEBI" id="CHEBI:456216"/>
        <dbReference type="EC" id="2.7.11.1"/>
    </reaction>
</comment>
<proteinExistence type="inferred from homology"/>
<dbReference type="OrthoDB" id="10258631at2759"/>
<keyword evidence="18" id="KW-1185">Reference proteome</keyword>
<accession>V5GRR5</accession>
<dbReference type="GO" id="GO:0005829">
    <property type="term" value="C:cytosol"/>
    <property type="evidence" value="ECO:0007669"/>
    <property type="project" value="TreeGrafter"/>
</dbReference>
<feature type="region of interest" description="Disordered" evidence="15">
    <location>
        <begin position="407"/>
        <end position="435"/>
    </location>
</feature>
<dbReference type="GeneID" id="27417497"/>
<reference evidence="18" key="1">
    <citation type="journal article" date="2013" name="Genome Announc.">
        <title>Draft genome sequence of Pseudozyma brasiliensis sp. nov. strain GHG001, a high producer of endo-1,4-xylanase isolated from an insect pest of sugarcane.</title>
        <authorList>
            <person name="Oliveira J.V.D.C."/>
            <person name="dos Santos R.A.C."/>
            <person name="Borges T.A."/>
            <person name="Riano-Pachon D.M."/>
            <person name="Goldman G.H."/>
        </authorList>
    </citation>
    <scope>NUCLEOTIDE SEQUENCE [LARGE SCALE GENOMIC DNA]</scope>
    <source>
        <strain evidence="18">GHG001</strain>
    </source>
</reference>
<dbReference type="InterPro" id="IPR011009">
    <property type="entry name" value="Kinase-like_dom_sf"/>
</dbReference>
<dbReference type="PANTHER" id="PTHR45852:SF1">
    <property type="entry name" value="SERINE_THREONINE-PROTEIN KINASE RIO2"/>
    <property type="match status" value="1"/>
</dbReference>
<evidence type="ECO:0000259" key="16">
    <source>
        <dbReference type="SMART" id="SM00090"/>
    </source>
</evidence>
<dbReference type="FunFam" id="1.10.10.10:FF:000053">
    <property type="entry name" value="Serine/threonine-protein kinase RIO2"/>
    <property type="match status" value="1"/>
</dbReference>
<sequence>MRLDATDLRYISSQEFRVLTAVEMGSKNHEVVPSTLAAQICGLHHSGINKLLGSLAKRNLIARVQNTKYDGYRLTYGGYDYLALRAFSKRDSVAAVGRRIGVGKESDIMIVSSPDQEQRVLKIHRLGRISFRAIKEKRDYMGKRKSASWMYMSRLAAAKEYAFMKILHEHGFPVPQPIDQARHCIVMSYIDAFPLRQIAVLPPDQIPHLYSALMKLIVRLARAGLIHGDFNEFNLLIREVTTSSDDDYESDSGRAAQAKKSEPASTSRQEQSDAPRQAENDGLEADLAEGQEIERGNGFQRVVASASLQVAEDDEYDDGSADEEDEEEEEEEDDEGASEGQVHLGDDVTVEPILIDFPQMVSINHENAEYYFDRDVECVRRFFRKRFRYQSDEFPRFQDVVPEYARKQTKLPKPAPDSEAAEGEEGAATTGTGDVRLDLLAKASGFGGSKQDRELEQYMSSLRLSTTEGMIEVADPENEDSLDEEDEEQDEDDEDEEGSDEDESGTDATSEEEEDDGLTRKERKAAKAAAENGVKPSRGAARKALLDGDDSKIAQLVATDRAKAARRAEKHHGRKAHAGKGGRAHAGGKAKTGKARMISDSMDF</sequence>
<keyword evidence="8 17" id="KW-0418">Kinase</keyword>
<dbReference type="EMBL" id="KI545857">
    <property type="protein sequence ID" value="EST08602.1"/>
    <property type="molecule type" value="Genomic_DNA"/>
</dbReference>
<evidence type="ECO:0000256" key="9">
    <source>
        <dbReference type="ARBA" id="ARBA00022840"/>
    </source>
</evidence>
<evidence type="ECO:0000256" key="10">
    <source>
        <dbReference type="ARBA" id="ARBA00022842"/>
    </source>
</evidence>
<dbReference type="CDD" id="cd05144">
    <property type="entry name" value="RIO2_C"/>
    <property type="match status" value="1"/>
</dbReference>
<keyword evidence="7" id="KW-0547">Nucleotide-binding</keyword>
<dbReference type="InterPro" id="IPR030484">
    <property type="entry name" value="Rio2"/>
</dbReference>
<evidence type="ECO:0000256" key="15">
    <source>
        <dbReference type="SAM" id="MobiDB-lite"/>
    </source>
</evidence>
<dbReference type="GO" id="GO:0005524">
    <property type="term" value="F:ATP binding"/>
    <property type="evidence" value="ECO:0007669"/>
    <property type="project" value="UniProtKB-KW"/>
</dbReference>
<dbReference type="SUPFAM" id="SSF46785">
    <property type="entry name" value="Winged helix' DNA-binding domain"/>
    <property type="match status" value="1"/>
</dbReference>
<keyword evidence="6" id="KW-0479">Metal-binding</keyword>
<evidence type="ECO:0000313" key="17">
    <source>
        <dbReference type="EMBL" id="EST08602.1"/>
    </source>
</evidence>
<dbReference type="GO" id="GO:0004674">
    <property type="term" value="F:protein serine/threonine kinase activity"/>
    <property type="evidence" value="ECO:0007669"/>
    <property type="project" value="UniProtKB-KW"/>
</dbReference>
<dbReference type="EC" id="2.7.11.1" evidence="3"/>
<evidence type="ECO:0000256" key="12">
    <source>
        <dbReference type="ARBA" id="ARBA00048679"/>
    </source>
</evidence>
<dbReference type="GO" id="GO:0046872">
    <property type="term" value="F:metal ion binding"/>
    <property type="evidence" value="ECO:0007669"/>
    <property type="project" value="UniProtKB-KW"/>
</dbReference>
<name>V5GRR5_KALBG</name>
<dbReference type="FunFam" id="3.30.200.20:FF:000052">
    <property type="entry name" value="Serine/threonine-protein kinase RIO2"/>
    <property type="match status" value="1"/>
</dbReference>
<organism evidence="17 18">
    <name type="scientific">Kalmanozyma brasiliensis (strain GHG001)</name>
    <name type="common">Yeast</name>
    <name type="synonym">Pseudozyma brasiliensis</name>
    <dbReference type="NCBI Taxonomy" id="1365824"/>
    <lineage>
        <taxon>Eukaryota</taxon>
        <taxon>Fungi</taxon>
        <taxon>Dikarya</taxon>
        <taxon>Basidiomycota</taxon>
        <taxon>Ustilaginomycotina</taxon>
        <taxon>Ustilaginomycetes</taxon>
        <taxon>Ustilaginales</taxon>
        <taxon>Ustilaginaceae</taxon>
        <taxon>Kalmanozyma</taxon>
    </lineage>
</organism>
<keyword evidence="5" id="KW-0808">Transferase</keyword>
<feature type="compositionally biased region" description="Basic residues" evidence="15">
    <location>
        <begin position="568"/>
        <end position="594"/>
    </location>
</feature>
<dbReference type="Pfam" id="PF09202">
    <property type="entry name" value="Rio2_N"/>
    <property type="match status" value="1"/>
</dbReference>
<feature type="compositionally biased region" description="Acidic residues" evidence="15">
    <location>
        <begin position="474"/>
        <end position="516"/>
    </location>
</feature>
<feature type="compositionally biased region" description="Acidic residues" evidence="15">
    <location>
        <begin position="311"/>
        <end position="337"/>
    </location>
</feature>
<dbReference type="InterPro" id="IPR015285">
    <property type="entry name" value="RIO2_wHTH_N"/>
</dbReference>
<dbReference type="SMART" id="SM00090">
    <property type="entry name" value="RIO"/>
    <property type="match status" value="1"/>
</dbReference>
<feature type="domain" description="RIO kinase" evidence="16">
    <location>
        <begin position="65"/>
        <end position="403"/>
    </location>
</feature>
<evidence type="ECO:0000256" key="7">
    <source>
        <dbReference type="ARBA" id="ARBA00022741"/>
    </source>
</evidence>
<dbReference type="Pfam" id="PF01163">
    <property type="entry name" value="RIO1"/>
    <property type="match status" value="2"/>
</dbReference>
<feature type="region of interest" description="Disordered" evidence="15">
    <location>
        <begin position="466"/>
        <end position="604"/>
    </location>
</feature>
<evidence type="ECO:0000256" key="2">
    <source>
        <dbReference type="ARBA" id="ARBA00009196"/>
    </source>
</evidence>
<evidence type="ECO:0000256" key="3">
    <source>
        <dbReference type="ARBA" id="ARBA00012513"/>
    </source>
</evidence>
<dbReference type="OMA" id="NHENAEY"/>
<comment type="catalytic activity">
    <reaction evidence="12">
        <text>L-seryl-[protein] + ATP = O-phospho-L-seryl-[protein] + ADP + H(+)</text>
        <dbReference type="Rhea" id="RHEA:17989"/>
        <dbReference type="Rhea" id="RHEA-COMP:9863"/>
        <dbReference type="Rhea" id="RHEA-COMP:11604"/>
        <dbReference type="ChEBI" id="CHEBI:15378"/>
        <dbReference type="ChEBI" id="CHEBI:29999"/>
        <dbReference type="ChEBI" id="CHEBI:30616"/>
        <dbReference type="ChEBI" id="CHEBI:83421"/>
        <dbReference type="ChEBI" id="CHEBI:456216"/>
        <dbReference type="EC" id="2.7.11.1"/>
    </reaction>
</comment>
<dbReference type="PANTHER" id="PTHR45852">
    <property type="entry name" value="SER/THR-PROTEIN KINASE RIO2"/>
    <property type="match status" value="1"/>
</dbReference>
<evidence type="ECO:0000256" key="8">
    <source>
        <dbReference type="ARBA" id="ARBA00022777"/>
    </source>
</evidence>
<dbReference type="RefSeq" id="XP_016293591.1">
    <property type="nucleotide sequence ID" value="XM_016434887.1"/>
</dbReference>
<dbReference type="InterPro" id="IPR036388">
    <property type="entry name" value="WH-like_DNA-bd_sf"/>
</dbReference>
<feature type="region of interest" description="Disordered" evidence="15">
    <location>
        <begin position="244"/>
        <end position="280"/>
    </location>
</feature>
<keyword evidence="9" id="KW-0067">ATP-binding</keyword>
<protein>
    <recommendedName>
        <fullName evidence="13">Serine/threonine-protein kinase RIO2</fullName>
        <ecNumber evidence="3">2.7.11.1</ecNumber>
    </recommendedName>
    <alternativeName>
        <fullName evidence="14">Serine/threonine-protein kinase rio2</fullName>
    </alternativeName>
</protein>
<evidence type="ECO:0000256" key="13">
    <source>
        <dbReference type="ARBA" id="ARBA00068353"/>
    </source>
</evidence>
<gene>
    <name evidence="17" type="ORF">PSEUBRA_SCAF15g05622</name>
</gene>
<dbReference type="PROSITE" id="PS01245">
    <property type="entry name" value="RIO1"/>
    <property type="match status" value="1"/>
</dbReference>
<comment type="cofactor">
    <cofactor evidence="1">
        <name>Mg(2+)</name>
        <dbReference type="ChEBI" id="CHEBI:18420"/>
    </cofactor>
</comment>
<dbReference type="eggNOG" id="KOG2268">
    <property type="taxonomic scope" value="Eukaryota"/>
</dbReference>
<dbReference type="Gene3D" id="1.10.510.10">
    <property type="entry name" value="Transferase(Phosphotransferase) domain 1"/>
    <property type="match status" value="1"/>
</dbReference>
<dbReference type="Gene3D" id="1.10.10.10">
    <property type="entry name" value="Winged helix-like DNA-binding domain superfamily/Winged helix DNA-binding domain"/>
    <property type="match status" value="1"/>
</dbReference>
<dbReference type="GO" id="GO:0005634">
    <property type="term" value="C:nucleus"/>
    <property type="evidence" value="ECO:0007669"/>
    <property type="project" value="TreeGrafter"/>
</dbReference>
<keyword evidence="4" id="KW-0723">Serine/threonine-protein kinase</keyword>
<dbReference type="InterPro" id="IPR000687">
    <property type="entry name" value="RIO_kinase"/>
</dbReference>
<dbReference type="InterPro" id="IPR018934">
    <property type="entry name" value="RIO_dom"/>
</dbReference>
<dbReference type="InterPro" id="IPR036390">
    <property type="entry name" value="WH_DNA-bd_sf"/>
</dbReference>
<evidence type="ECO:0000256" key="11">
    <source>
        <dbReference type="ARBA" id="ARBA00047899"/>
    </source>
</evidence>
<evidence type="ECO:0000256" key="1">
    <source>
        <dbReference type="ARBA" id="ARBA00001946"/>
    </source>
</evidence>
<dbReference type="GO" id="GO:0030490">
    <property type="term" value="P:maturation of SSU-rRNA"/>
    <property type="evidence" value="ECO:0007669"/>
    <property type="project" value="TreeGrafter"/>
</dbReference>
<dbReference type="AlphaFoldDB" id="V5GRR5"/>
<feature type="compositionally biased region" description="Basic and acidic residues" evidence="15">
    <location>
        <begin position="270"/>
        <end position="279"/>
    </location>
</feature>
<dbReference type="HOGENOM" id="CLU_018693_0_1_1"/>
<evidence type="ECO:0000256" key="5">
    <source>
        <dbReference type="ARBA" id="ARBA00022679"/>
    </source>
</evidence>
<dbReference type="SUPFAM" id="SSF56112">
    <property type="entry name" value="Protein kinase-like (PK-like)"/>
    <property type="match status" value="1"/>
</dbReference>
<feature type="region of interest" description="Disordered" evidence="15">
    <location>
        <begin position="310"/>
        <end position="346"/>
    </location>
</feature>
<keyword evidence="10" id="KW-0460">Magnesium</keyword>
<dbReference type="GO" id="GO:0030688">
    <property type="term" value="C:preribosome, small subunit precursor"/>
    <property type="evidence" value="ECO:0007669"/>
    <property type="project" value="TreeGrafter"/>
</dbReference>
<evidence type="ECO:0000256" key="4">
    <source>
        <dbReference type="ARBA" id="ARBA00022527"/>
    </source>
</evidence>
<dbReference type="Gene3D" id="3.30.200.20">
    <property type="entry name" value="Phosphorylase Kinase, domain 1"/>
    <property type="match status" value="1"/>
</dbReference>
<evidence type="ECO:0000256" key="6">
    <source>
        <dbReference type="ARBA" id="ARBA00022723"/>
    </source>
</evidence>
<dbReference type="STRING" id="1365824.V5GRR5"/>
<dbReference type="Proteomes" id="UP000019377">
    <property type="component" value="Unassembled WGS sequence"/>
</dbReference>
<evidence type="ECO:0000313" key="18">
    <source>
        <dbReference type="Proteomes" id="UP000019377"/>
    </source>
</evidence>
<comment type="similarity">
    <text evidence="2">Belongs to the protein kinase superfamily. RIO-type Ser/Thr kinase family.</text>
</comment>